<dbReference type="AlphaFoldDB" id="A0ABD3N5I6"/>
<dbReference type="Proteomes" id="UP001530400">
    <property type="component" value="Unassembled WGS sequence"/>
</dbReference>
<evidence type="ECO:0000313" key="2">
    <source>
        <dbReference type="Proteomes" id="UP001530400"/>
    </source>
</evidence>
<gene>
    <name evidence="1" type="ORF">ACHAWO_005405</name>
</gene>
<dbReference type="EMBL" id="JALLPJ020001289">
    <property type="protein sequence ID" value="KAL3771339.1"/>
    <property type="molecule type" value="Genomic_DNA"/>
</dbReference>
<keyword evidence="2" id="KW-1185">Reference proteome</keyword>
<proteinExistence type="predicted"/>
<accession>A0ABD3N5I6</accession>
<name>A0ABD3N5I6_9STRA</name>
<organism evidence="1 2">
    <name type="scientific">Cyclotella atomus</name>
    <dbReference type="NCBI Taxonomy" id="382360"/>
    <lineage>
        <taxon>Eukaryota</taxon>
        <taxon>Sar</taxon>
        <taxon>Stramenopiles</taxon>
        <taxon>Ochrophyta</taxon>
        <taxon>Bacillariophyta</taxon>
        <taxon>Coscinodiscophyceae</taxon>
        <taxon>Thalassiosirophycidae</taxon>
        <taxon>Stephanodiscales</taxon>
        <taxon>Stephanodiscaceae</taxon>
        <taxon>Cyclotella</taxon>
    </lineage>
</organism>
<comment type="caution">
    <text evidence="1">The sequence shown here is derived from an EMBL/GenBank/DDBJ whole genome shotgun (WGS) entry which is preliminary data.</text>
</comment>
<reference evidence="1 2" key="1">
    <citation type="submission" date="2024-10" db="EMBL/GenBank/DDBJ databases">
        <title>Updated reference genomes for cyclostephanoid diatoms.</title>
        <authorList>
            <person name="Roberts W.R."/>
            <person name="Alverson A.J."/>
        </authorList>
    </citation>
    <scope>NUCLEOTIDE SEQUENCE [LARGE SCALE GENOMIC DNA]</scope>
    <source>
        <strain evidence="1 2">AJA010-31</strain>
    </source>
</reference>
<evidence type="ECO:0000313" key="1">
    <source>
        <dbReference type="EMBL" id="KAL3771339.1"/>
    </source>
</evidence>
<sequence>MADNKTTESWATKGCKRSLAGGALGRIQSALMINNPVGLGVAYINTKANVIADEVSRVKKETNILPKINFPRLEFAGASTRVKSSFPASWTHYILQTVDRSTHNKRNNKKEYRQNCWVEYCGRANLTDPRLLSFNPETVNFILSNWALDLLAGNNCLSLTLRSVTIKEYLEAAQALLVDGGYAAIWKKDHGLLPLNDENSKYTKPVMANLKQ</sequence>
<protein>
    <submittedName>
        <fullName evidence="1">Uncharacterized protein</fullName>
    </submittedName>
</protein>